<dbReference type="Proteomes" id="UP000515153">
    <property type="component" value="Unplaced"/>
</dbReference>
<dbReference type="AlphaFoldDB" id="A0A6P8BCY0"/>
<sequence length="93" mass="10553">MSSDIISTAAGRNQPVIVVRAWTVRPHLDQTSMRPRLPNYCNRCIRRQIADQPGEKPPGQADQWQQGATIIRRVRQRRPAREAIVPSTVVVQT</sequence>
<name>A0A6P8BCY0_PYRGI</name>
<keyword evidence="1" id="KW-1185">Reference proteome</keyword>
<accession>A0A6P8BCY0</accession>
<dbReference type="GeneID" id="41958145"/>
<proteinExistence type="predicted"/>
<gene>
    <name evidence="2" type="ORF">PgNI_03180</name>
</gene>
<dbReference type="RefSeq" id="XP_030985037.1">
    <property type="nucleotide sequence ID" value="XM_031123235.1"/>
</dbReference>
<organism evidence="1 2">
    <name type="scientific">Pyricularia grisea</name>
    <name type="common">Crabgrass-specific blast fungus</name>
    <name type="synonym">Magnaporthe grisea</name>
    <dbReference type="NCBI Taxonomy" id="148305"/>
    <lineage>
        <taxon>Eukaryota</taxon>
        <taxon>Fungi</taxon>
        <taxon>Dikarya</taxon>
        <taxon>Ascomycota</taxon>
        <taxon>Pezizomycotina</taxon>
        <taxon>Sordariomycetes</taxon>
        <taxon>Sordariomycetidae</taxon>
        <taxon>Magnaporthales</taxon>
        <taxon>Pyriculariaceae</taxon>
        <taxon>Pyricularia</taxon>
    </lineage>
</organism>
<evidence type="ECO:0000313" key="2">
    <source>
        <dbReference type="RefSeq" id="XP_030985037.1"/>
    </source>
</evidence>
<reference evidence="2" key="2">
    <citation type="submission" date="2019-10" db="EMBL/GenBank/DDBJ databases">
        <authorList>
            <consortium name="NCBI Genome Project"/>
        </authorList>
    </citation>
    <scope>NUCLEOTIDE SEQUENCE</scope>
    <source>
        <strain evidence="2">NI907</strain>
    </source>
</reference>
<evidence type="ECO:0000313" key="1">
    <source>
        <dbReference type="Proteomes" id="UP000515153"/>
    </source>
</evidence>
<protein>
    <submittedName>
        <fullName evidence="2">Uncharacterized protein</fullName>
    </submittedName>
</protein>
<reference evidence="2" key="1">
    <citation type="journal article" date="2019" name="Mol. Biol. Evol.">
        <title>Blast fungal genomes show frequent chromosomal changes, gene gains and losses, and effector gene turnover.</title>
        <authorList>
            <person name="Gomez Luciano L.B."/>
            <person name="Jason Tsai I."/>
            <person name="Chuma I."/>
            <person name="Tosa Y."/>
            <person name="Chen Y.H."/>
            <person name="Li J.Y."/>
            <person name="Li M.Y."/>
            <person name="Jade Lu M.Y."/>
            <person name="Nakayashiki H."/>
            <person name="Li W.H."/>
        </authorList>
    </citation>
    <scope>NUCLEOTIDE SEQUENCE</scope>
    <source>
        <strain evidence="2">NI907</strain>
    </source>
</reference>
<dbReference type="KEGG" id="pgri:PgNI_03180"/>
<reference evidence="2" key="3">
    <citation type="submission" date="2025-08" db="UniProtKB">
        <authorList>
            <consortium name="RefSeq"/>
        </authorList>
    </citation>
    <scope>IDENTIFICATION</scope>
    <source>
        <strain evidence="2">NI907</strain>
    </source>
</reference>